<accession>A0A7C3SQM5</accession>
<dbReference type="Gene3D" id="3.30.420.240">
    <property type="match status" value="1"/>
</dbReference>
<organism evidence="1">
    <name type="scientific">Dictyoglomus turgidum</name>
    <dbReference type="NCBI Taxonomy" id="513050"/>
    <lineage>
        <taxon>Bacteria</taxon>
        <taxon>Pseudomonadati</taxon>
        <taxon>Dictyoglomota</taxon>
        <taxon>Dictyoglomia</taxon>
        <taxon>Dictyoglomales</taxon>
        <taxon>Dictyoglomaceae</taxon>
        <taxon>Dictyoglomus</taxon>
    </lineage>
</organism>
<protein>
    <recommendedName>
        <fullName evidence="2">Terminase</fullName>
    </recommendedName>
</protein>
<dbReference type="Gene3D" id="3.40.50.300">
    <property type="entry name" value="P-loop containing nucleotide triphosphate hydrolases"/>
    <property type="match status" value="1"/>
</dbReference>
<reference evidence="1" key="1">
    <citation type="journal article" date="2020" name="mSystems">
        <title>Genome- and Community-Level Interaction Insights into Carbon Utilization and Element Cycling Functions of Hydrothermarchaeota in Hydrothermal Sediment.</title>
        <authorList>
            <person name="Zhou Z."/>
            <person name="Liu Y."/>
            <person name="Xu W."/>
            <person name="Pan J."/>
            <person name="Luo Z.H."/>
            <person name="Li M."/>
        </authorList>
    </citation>
    <scope>NUCLEOTIDE SEQUENCE [LARGE SCALE GENOMIC DNA]</scope>
    <source>
        <strain evidence="1">SpSt-751</strain>
    </source>
</reference>
<proteinExistence type="predicted"/>
<sequence length="619" mass="71060">MFQTYSNEIITKVVKDYVPKKQVDALTFLTSSEYQNEDLIPVQRVIIKTFYNLWEIYPPDKEEQKILDILKNEWRINIDLHRKTPIKFLVLVLGRRSTKSTTISFIATYEAYSLICKGNPQEYYGIRDRHTITIMHVAAAGSQAEDVFALTKNNIRKNSFFEPYIDFDKDSTTELRLFTPYDLRLNDEIKYKNSLIKRGSGIQRASLLPGSIMIESVTTSAATHRGKSIKTLMLSEFAHFERPKLRNVEDSILFENPKTDYAIWKAFVPSTKDFKEDGKVLIESSPRDKGGEFYNQYCIAGGMEQENFESVIPDPSYALIQLSTWQARFETFTFSDFVDDFRKDPIGAQMEYGAHFGNPAGSSIQEQWIENAIQKSITIVRSNPKRLKYVISVDPGGKSKQKTSDTYAIAWGHVEGVLNEDVTEEKNLIYYIDGLKGFDSTTRYEGGQYIRHSVDPNDVINFILNLVDDLGGKNFIHEIVYDQFDSTSPVAILQSLGLPAIETTFTAGYKADMYGDFLEKLALGQVRIYGIDEEGWVERWKLELKYLQRVIQGNKTFYHHPSTGPVQHDDFADVTANLVHRLCLISTPTHESIRQLRHYGVRPFQLKKLPKPLMAKRIH</sequence>
<dbReference type="EMBL" id="DTGA01000036">
    <property type="protein sequence ID" value="HGB30555.1"/>
    <property type="molecule type" value="Genomic_DNA"/>
</dbReference>
<evidence type="ECO:0008006" key="2">
    <source>
        <dbReference type="Google" id="ProtNLM"/>
    </source>
</evidence>
<gene>
    <name evidence="1" type="ORF">ENV35_01600</name>
</gene>
<name>A0A7C3SQM5_9BACT</name>
<evidence type="ECO:0000313" key="1">
    <source>
        <dbReference type="EMBL" id="HGB30555.1"/>
    </source>
</evidence>
<dbReference type="InterPro" id="IPR027417">
    <property type="entry name" value="P-loop_NTPase"/>
</dbReference>
<dbReference type="AlphaFoldDB" id="A0A7C3SQM5"/>
<comment type="caution">
    <text evidence="1">The sequence shown here is derived from an EMBL/GenBank/DDBJ whole genome shotgun (WGS) entry which is preliminary data.</text>
</comment>